<dbReference type="GO" id="GO:0048513">
    <property type="term" value="P:animal organ development"/>
    <property type="evidence" value="ECO:0007669"/>
    <property type="project" value="UniProtKB-ARBA"/>
</dbReference>
<evidence type="ECO:0000256" key="16">
    <source>
        <dbReference type="SAM" id="MobiDB-lite"/>
    </source>
</evidence>
<feature type="region of interest" description="Disordered" evidence="16">
    <location>
        <begin position="434"/>
        <end position="476"/>
    </location>
</feature>
<evidence type="ECO:0000256" key="9">
    <source>
        <dbReference type="ARBA" id="ARBA00023125"/>
    </source>
</evidence>
<keyword evidence="3" id="KW-0597">Phosphoprotein</keyword>
<dbReference type="GO" id="GO:0008270">
    <property type="term" value="F:zinc ion binding"/>
    <property type="evidence" value="ECO:0007669"/>
    <property type="project" value="UniProtKB-KW"/>
</dbReference>
<dbReference type="FunFam" id="3.30.160.60:FF:000215">
    <property type="entry name" value="Spalt-like transcription factor 3"/>
    <property type="match status" value="1"/>
</dbReference>
<feature type="compositionally biased region" description="Polar residues" evidence="16">
    <location>
        <begin position="105"/>
        <end position="114"/>
    </location>
</feature>
<feature type="compositionally biased region" description="Basic and acidic residues" evidence="16">
    <location>
        <begin position="600"/>
        <end position="615"/>
    </location>
</feature>
<feature type="compositionally biased region" description="Basic residues" evidence="16">
    <location>
        <begin position="1"/>
        <end position="10"/>
    </location>
</feature>
<proteinExistence type="evidence at transcript level"/>
<dbReference type="FunFam" id="3.30.160.60:FF:000025">
    <property type="entry name" value="Spalt-like transcription factor 1"/>
    <property type="match status" value="1"/>
</dbReference>
<feature type="domain" description="C2H2-type" evidence="17">
    <location>
        <begin position="761"/>
        <end position="788"/>
    </location>
</feature>
<dbReference type="FunFam" id="3.30.160.60:FF:000341">
    <property type="entry name" value="Spalt-like transcription factor 1"/>
    <property type="match status" value="1"/>
</dbReference>
<feature type="region of interest" description="Disordered" evidence="16">
    <location>
        <begin position="871"/>
        <end position="958"/>
    </location>
</feature>
<evidence type="ECO:0000256" key="14">
    <source>
        <dbReference type="ARBA" id="ARBA00071947"/>
    </source>
</evidence>
<evidence type="ECO:0000256" key="11">
    <source>
        <dbReference type="ARBA" id="ARBA00023242"/>
    </source>
</evidence>
<keyword evidence="10" id="KW-0804">Transcription</keyword>
<feature type="region of interest" description="Disordered" evidence="16">
    <location>
        <begin position="970"/>
        <end position="1015"/>
    </location>
</feature>
<dbReference type="Pfam" id="PF12874">
    <property type="entry name" value="zf-met"/>
    <property type="match status" value="1"/>
</dbReference>
<evidence type="ECO:0000313" key="18">
    <source>
        <dbReference type="EMBL" id="UEK51600.1"/>
    </source>
</evidence>
<evidence type="ECO:0000256" key="15">
    <source>
        <dbReference type="PROSITE-ProRule" id="PRU00042"/>
    </source>
</evidence>
<keyword evidence="4" id="KW-0479">Metal-binding</keyword>
<evidence type="ECO:0000256" key="12">
    <source>
        <dbReference type="ARBA" id="ARBA00038474"/>
    </source>
</evidence>
<dbReference type="FunFam" id="3.30.160.60:FF:000291">
    <property type="entry name" value="Spalt-like transcription factor 4"/>
    <property type="match status" value="1"/>
</dbReference>
<dbReference type="GO" id="GO:0000978">
    <property type="term" value="F:RNA polymerase II cis-regulatory region sequence-specific DNA binding"/>
    <property type="evidence" value="ECO:0007669"/>
    <property type="project" value="TreeGrafter"/>
</dbReference>
<dbReference type="EMBL" id="MW292204">
    <property type="protein sequence ID" value="UEK51600.1"/>
    <property type="molecule type" value="mRNA"/>
</dbReference>
<keyword evidence="5" id="KW-0677">Repeat</keyword>
<dbReference type="Pfam" id="PF00096">
    <property type="entry name" value="zf-C2H2"/>
    <property type="match status" value="4"/>
</dbReference>
<feature type="domain" description="C2H2-type" evidence="17">
    <location>
        <begin position="793"/>
        <end position="820"/>
    </location>
</feature>
<keyword evidence="2" id="KW-0217">Developmental protein</keyword>
<dbReference type="SUPFAM" id="SSF57667">
    <property type="entry name" value="beta-beta-alpha zinc fingers"/>
    <property type="match status" value="4"/>
</dbReference>
<comment type="subcellular location">
    <subcellularLocation>
        <location evidence="1">Nucleus</location>
    </subcellularLocation>
</comment>
<dbReference type="GO" id="GO:0000981">
    <property type="term" value="F:DNA-binding transcription factor activity, RNA polymerase II-specific"/>
    <property type="evidence" value="ECO:0007669"/>
    <property type="project" value="TreeGrafter"/>
</dbReference>
<accession>A0A8K1RF33</accession>
<feature type="compositionally biased region" description="Pro residues" evidence="16">
    <location>
        <begin position="439"/>
        <end position="449"/>
    </location>
</feature>
<protein>
    <recommendedName>
        <fullName evidence="14">Homeotic protein spalt-major</fullName>
    </recommendedName>
</protein>
<evidence type="ECO:0000256" key="13">
    <source>
        <dbReference type="ARBA" id="ARBA00056983"/>
    </source>
</evidence>
<evidence type="ECO:0000256" key="1">
    <source>
        <dbReference type="ARBA" id="ARBA00004123"/>
    </source>
</evidence>
<evidence type="ECO:0000256" key="10">
    <source>
        <dbReference type="ARBA" id="ARBA00023163"/>
    </source>
</evidence>
<organism evidence="18">
    <name type="scientific">Parasacculina yatsui</name>
    <dbReference type="NCBI Taxonomy" id="2836420"/>
    <lineage>
        <taxon>Eukaryota</taxon>
        <taxon>Metazoa</taxon>
        <taxon>Ecdysozoa</taxon>
        <taxon>Arthropoda</taxon>
        <taxon>Crustacea</taxon>
        <taxon>Multicrustacea</taxon>
        <taxon>Cirripedia</taxon>
        <taxon>Rhizocephala</taxon>
        <taxon>Polyascidae</taxon>
        <taxon>Parasacculina</taxon>
    </lineage>
</organism>
<evidence type="ECO:0000256" key="5">
    <source>
        <dbReference type="ARBA" id="ARBA00022737"/>
    </source>
</evidence>
<evidence type="ECO:0000256" key="7">
    <source>
        <dbReference type="ARBA" id="ARBA00022833"/>
    </source>
</evidence>
<dbReference type="FunFam" id="3.30.160.60:FF:000708">
    <property type="entry name" value="Sal-like protein 1"/>
    <property type="match status" value="1"/>
</dbReference>
<feature type="compositionally biased region" description="Polar residues" evidence="16">
    <location>
        <begin position="1154"/>
        <end position="1167"/>
    </location>
</feature>
<evidence type="ECO:0000256" key="8">
    <source>
        <dbReference type="ARBA" id="ARBA00023015"/>
    </source>
</evidence>
<dbReference type="GO" id="GO:0005634">
    <property type="term" value="C:nucleus"/>
    <property type="evidence" value="ECO:0007669"/>
    <property type="project" value="UniProtKB-SubCell"/>
</dbReference>
<comment type="similarity">
    <text evidence="12">Belongs to the sal C2H2-type zinc-finger protein family.</text>
</comment>
<feature type="domain" description="C2H2-type" evidence="17">
    <location>
        <begin position="1125"/>
        <end position="1147"/>
    </location>
</feature>
<feature type="compositionally biased region" description="Polar residues" evidence="16">
    <location>
        <begin position="616"/>
        <end position="625"/>
    </location>
</feature>
<dbReference type="SMART" id="SM00355">
    <property type="entry name" value="ZnF_C2H2"/>
    <property type="match status" value="7"/>
</dbReference>
<keyword evidence="8" id="KW-0805">Transcription regulation</keyword>
<feature type="compositionally biased region" description="Polar residues" evidence="16">
    <location>
        <begin position="939"/>
        <end position="958"/>
    </location>
</feature>
<feature type="domain" description="C2H2-type" evidence="17">
    <location>
        <begin position="382"/>
        <end position="409"/>
    </location>
</feature>
<keyword evidence="6 15" id="KW-0863">Zinc-finger</keyword>
<feature type="region of interest" description="Disordered" evidence="16">
    <location>
        <begin position="1146"/>
        <end position="1179"/>
    </location>
</feature>
<feature type="region of interest" description="Disordered" evidence="16">
    <location>
        <begin position="105"/>
        <end position="141"/>
    </location>
</feature>
<dbReference type="AlphaFoldDB" id="A0A8K1RF33"/>
<feature type="domain" description="C2H2-type" evidence="17">
    <location>
        <begin position="354"/>
        <end position="381"/>
    </location>
</feature>
<feature type="domain" description="C2H2-type" evidence="17">
    <location>
        <begin position="1097"/>
        <end position="1124"/>
    </location>
</feature>
<dbReference type="PANTHER" id="PTHR23233:SF87">
    <property type="entry name" value="HOMEOTIC PROTEIN SPALT-MAJOR"/>
    <property type="match status" value="1"/>
</dbReference>
<name>A0A8K1RF33_9CRUS</name>
<dbReference type="GO" id="GO:0030154">
    <property type="term" value="P:cell differentiation"/>
    <property type="evidence" value="ECO:0007669"/>
    <property type="project" value="UniProtKB-ARBA"/>
</dbReference>
<dbReference type="PROSITE" id="PS50157">
    <property type="entry name" value="ZINC_FINGER_C2H2_2"/>
    <property type="match status" value="7"/>
</dbReference>
<feature type="region of interest" description="Disordered" evidence="16">
    <location>
        <begin position="240"/>
        <end position="302"/>
    </location>
</feature>
<feature type="region of interest" description="Disordered" evidence="16">
    <location>
        <begin position="571"/>
        <end position="628"/>
    </location>
</feature>
<evidence type="ECO:0000256" key="2">
    <source>
        <dbReference type="ARBA" id="ARBA00022473"/>
    </source>
</evidence>
<dbReference type="InterPro" id="IPR013087">
    <property type="entry name" value="Znf_C2H2_type"/>
</dbReference>
<keyword evidence="9" id="KW-0238">DNA-binding</keyword>
<dbReference type="FunFam" id="3.30.160.60:FF:002027">
    <property type="entry name" value="Blast:Sal-like protein 3"/>
    <property type="match status" value="1"/>
</dbReference>
<evidence type="ECO:0000259" key="17">
    <source>
        <dbReference type="PROSITE" id="PS50157"/>
    </source>
</evidence>
<evidence type="ECO:0000256" key="6">
    <source>
        <dbReference type="ARBA" id="ARBA00022771"/>
    </source>
</evidence>
<evidence type="ECO:0000256" key="3">
    <source>
        <dbReference type="ARBA" id="ARBA00022553"/>
    </source>
</evidence>
<keyword evidence="11" id="KW-0539">Nucleus</keyword>
<feature type="compositionally biased region" description="Polar residues" evidence="16">
    <location>
        <begin position="982"/>
        <end position="1007"/>
    </location>
</feature>
<feature type="compositionally biased region" description="Low complexity" evidence="16">
    <location>
        <begin position="250"/>
        <end position="259"/>
    </location>
</feature>
<dbReference type="InterPro" id="IPR051565">
    <property type="entry name" value="Sal_C2H2-zinc-finger"/>
</dbReference>
<dbReference type="InterPro" id="IPR036236">
    <property type="entry name" value="Znf_C2H2_sf"/>
</dbReference>
<dbReference type="GO" id="GO:0007399">
    <property type="term" value="P:nervous system development"/>
    <property type="evidence" value="ECO:0007669"/>
    <property type="project" value="UniProtKB-ARBA"/>
</dbReference>
<dbReference type="GO" id="GO:0035107">
    <property type="term" value="P:appendage morphogenesis"/>
    <property type="evidence" value="ECO:0007669"/>
    <property type="project" value="UniProtKB-ARBA"/>
</dbReference>
<evidence type="ECO:0000256" key="4">
    <source>
        <dbReference type="ARBA" id="ARBA00022723"/>
    </source>
</evidence>
<feature type="compositionally biased region" description="Polar residues" evidence="16">
    <location>
        <begin position="922"/>
        <end position="931"/>
    </location>
</feature>
<comment type="function">
    <text evidence="13">Required for the establishment of the posterior-most head and the anterior-most tail segments of the embryo. Probably function as a transcriptional regulator. Could repress the transcription of the tsh gene.</text>
</comment>
<feature type="domain" description="C2H2-type" evidence="17">
    <location>
        <begin position="733"/>
        <end position="760"/>
    </location>
</feature>
<feature type="compositionally biased region" description="Basic and acidic residues" evidence="16">
    <location>
        <begin position="571"/>
        <end position="591"/>
    </location>
</feature>
<sequence length="1246" mass="135052">MSRRKQARPIRHQDADGLPVELSKESESLISADGGALAQLSEDSGADRESPFSDSSNSEEDSAASPVASGANSFQNGGQPGSDNIRKMSDLQNSLIHSLGSLLNMSGTQTTATGNGEEKDADPVPGTVESSAVPSPQPQHGGLALYQLMSAAMGQTPGASPGLQDLSLLTSSVYSLQQRQQMMQLKVLKQMQEQIRKAHPLQNPVHQSRLHDSTSSDNILAEAEVTEMNKKNLIDQLNTENTSNHEDSSRSSNSSSPDNSDSKQESNSAEITKSPARESTPMPNSLASAVIQPNDDDTPIASSNSLEMLQKTTQQVLSNASQGLLANNMVDELYQRDKAGSASAERKEESFFKHRCRYCGKVFGSDSALQIHIRSHTGERPYKCNVCGNRFTTKGNLKVHFQRHRDRFPHVKMNPNMVPEHLDKYYPPLLAQLGELPDTPQPPVPPPHFGSPLLGPPALYSRALNDDAPVGDKDEMSKSKSFNELIIPTSTPMLKDISIDKSPLFGSSVIDKDAIDLTKLENDKIPTFTPIKLKRPSEGESDQGKMKKHCITNIKSLNSSDGSLDLKTEHVSVTDTESVHSIEPENNKEEQNTSGVSSADVEKSENEDSARESSPERPQNLSKSIGSPIFVPSSIGGISSLGSQRMPPSFPFGLPVTTLPQPPLQFPPSLNPMINLPSGVDPCKDPIVYSNLLPKPGINDNAWEALIEVEKTSETSKLQQLVDNIENKITDPNQCVICQRVLSCKSALQMHYRTHTGERPFKCRICGRAFTTKGNLKTHMGVHRTKPPMRMSHQCPVCHKRFQNGLVLQQHIRLHTGEPTDMSPEQIAAGELLEPNLCFAPPPPLPPPPSSLLFPGGFALPPSHLAGLPPFPGLLPPFHPHHRYLQQQQQQRRQRHSSCSSPEGSGEVEEYRADGQLDFSLRQRTTATANKDYSESPRKNGSTSDNNSDCSIEGSLCNSPQEVGEATITTTSASADPPPTIISNSLHINNPSDTETNSDRLSSNSPSLKFRHSPHLPLDLTPRSSAAIPSEAAVTSPCAKEVPTSSSLVAASSLLPPPLASLQSTMFQSPSLFSAPPFVFGASGLSALTFSALRGNTTCSICFKVFACQSALDIHYRSHTKERPFKCNECDKAFSTKGNLKQHMMTHRAGSGPLSPSSNSTESNVPTSMPADEEGTVESSSRFTNGFLQFGRDDETSDDNECLDMTSKKLAGVKNGISLAGDVEPAMRDVISPYVRQSPLIVTDAP</sequence>
<dbReference type="PANTHER" id="PTHR23233">
    <property type="entry name" value="SAL-LIKE PROTEIN"/>
    <property type="match status" value="1"/>
</dbReference>
<feature type="region of interest" description="Disordered" evidence="16">
    <location>
        <begin position="1"/>
        <end position="86"/>
    </location>
</feature>
<dbReference type="Gene3D" id="3.30.160.60">
    <property type="entry name" value="Classic Zinc Finger"/>
    <property type="match status" value="7"/>
</dbReference>
<reference evidence="18" key="1">
    <citation type="submission" date="2020-11" db="EMBL/GenBank/DDBJ databases">
        <title>Barnacle with a root-like body: structural and transcriptomic signatures of the interna, endoparasitic structure of the parasitic barnacle Sacculina yatsui.</title>
        <authorList>
            <person name="Wong Y.H."/>
            <person name="Okano K."/>
        </authorList>
    </citation>
    <scope>NUCLEOTIDE SEQUENCE</scope>
    <source>
        <tissue evidence="18">Endoparasitic structure interna</tissue>
    </source>
</reference>
<keyword evidence="7" id="KW-0862">Zinc</keyword>
<dbReference type="PROSITE" id="PS00028">
    <property type="entry name" value="ZINC_FINGER_C2H2_1"/>
    <property type="match status" value="7"/>
</dbReference>